<evidence type="ECO:0000256" key="7">
    <source>
        <dbReference type="ARBA" id="ARBA00022553"/>
    </source>
</evidence>
<dbReference type="GO" id="GO:0005938">
    <property type="term" value="C:cell cortex"/>
    <property type="evidence" value="ECO:0007669"/>
    <property type="project" value="UniProtKB-SubCell"/>
</dbReference>
<evidence type="ECO:0000256" key="4">
    <source>
        <dbReference type="ARBA" id="ARBA00004657"/>
    </source>
</evidence>
<dbReference type="AlphaFoldDB" id="A0A6P4IFM0"/>
<accession>A0A6P4IFM0</accession>
<dbReference type="OMA" id="FIVWRKA"/>
<keyword evidence="7" id="KW-0597">Phosphoprotein</keyword>
<keyword evidence="6" id="KW-1017">Isopeptide bond</keyword>
<feature type="region of interest" description="Disordered" evidence="15">
    <location>
        <begin position="87"/>
        <end position="127"/>
    </location>
</feature>
<evidence type="ECO:0000256" key="9">
    <source>
        <dbReference type="ARBA" id="ARBA00022990"/>
    </source>
</evidence>
<keyword evidence="9" id="KW-0007">Acetylation</keyword>
<evidence type="ECO:0000256" key="8">
    <source>
        <dbReference type="ARBA" id="ARBA00022843"/>
    </source>
</evidence>
<evidence type="ECO:0000256" key="13">
    <source>
        <dbReference type="ARBA" id="ARBA00034864"/>
    </source>
</evidence>
<keyword evidence="5" id="KW-0963">Cytoplasm</keyword>
<feature type="region of interest" description="Disordered" evidence="15">
    <location>
        <begin position="366"/>
        <end position="385"/>
    </location>
</feature>
<reference evidence="16" key="1">
    <citation type="submission" date="2025-05" db="UniProtKB">
        <authorList>
            <consortium name="RefSeq"/>
        </authorList>
    </citation>
    <scope>NUCLEOTIDE SEQUENCE [LARGE SCALE GENOMIC DNA]</scope>
    <source>
        <strain evidence="16">14028-0561.14</strain>
    </source>
</reference>
<evidence type="ECO:0000256" key="14">
    <source>
        <dbReference type="ARBA" id="ARBA00093507"/>
    </source>
</evidence>
<evidence type="ECO:0000313" key="16">
    <source>
        <dbReference type="Proteomes" id="UP001652661"/>
    </source>
</evidence>
<dbReference type="InterPro" id="IPR008603">
    <property type="entry name" value="DCTN4"/>
</dbReference>
<keyword evidence="10" id="KW-0175">Coiled coil</keyword>
<dbReference type="GO" id="GO:0005813">
    <property type="term" value="C:centrosome"/>
    <property type="evidence" value="ECO:0007669"/>
    <property type="project" value="UniProtKB-SubCell"/>
</dbReference>
<evidence type="ECO:0000256" key="6">
    <source>
        <dbReference type="ARBA" id="ARBA00022499"/>
    </source>
</evidence>
<feature type="compositionally biased region" description="Low complexity" evidence="15">
    <location>
        <begin position="109"/>
        <end position="127"/>
    </location>
</feature>
<dbReference type="RefSeq" id="XP_017027712.1">
    <property type="nucleotide sequence ID" value="XM_017172223.2"/>
</dbReference>
<reference evidence="17" key="2">
    <citation type="submission" date="2025-08" db="UniProtKB">
        <authorList>
            <consortium name="RefSeq"/>
        </authorList>
    </citation>
    <scope>IDENTIFICATION</scope>
    <source>
        <strain evidence="17">14028-0561.14</strain>
        <tissue evidence="17">Whole fly</tissue>
    </source>
</reference>
<dbReference type="GO" id="GO:0005869">
    <property type="term" value="C:dynactin complex"/>
    <property type="evidence" value="ECO:0007669"/>
    <property type="project" value="InterPro"/>
</dbReference>
<keyword evidence="8" id="KW-0832">Ubl conjugation</keyword>
<feature type="compositionally biased region" description="Basic and acidic residues" evidence="15">
    <location>
        <begin position="91"/>
        <end position="104"/>
    </location>
</feature>
<keyword evidence="16" id="KW-1185">Reference proteome</keyword>
<sequence length="520" mass="58478">MSFMQPSPVKYACSCGILNPINKLFFCRHCPKLRCGYCVTHEIESHFCSNCLENIPSTEARHKKNCCANCFDCPCCQHTLSARATTVPVVRKSEESKDAKKPEDESGDSPAAASTPPTPASSKPSAVPTTKKMYYLSCLSCRWTSRDAGIPDQGVATGTWPDNECLYQARFNSLVEYFQAVVLQEKQEKMEFMRRKTPKQHKFPSLTDRTGLTVSLIRRQMGWNDKTIPKAKAVITPAEATAEVEELPADIFTEPLNLRNVTTIAQRHSQPADQPTAVSSLYPQRRTLWIKRSLRCRQCEHNLIKPEYHPTSIKYRIQLFASCHVPEVVMVRCEQSLASGKSNAILLKFTNPTMYDMTIRLLTTAPTEDAEPAAEGSRIKEEPVSSSPHLRAAGITLSRQNSTREVKREVTDVSNAEIVPLESEFVLSQRDDSKEFDEYVQLPTEEPKFIVWRKGNKVLIRLQFTPAEELPANTDVVLGFAMQYTYVNTVTNAPEKKEPTTHALYSRVFINAGATEQKAN</sequence>
<name>A0A6P4IFM0_DROKI</name>
<dbReference type="Pfam" id="PF05502">
    <property type="entry name" value="Dynactin_p62"/>
    <property type="match status" value="2"/>
</dbReference>
<comment type="similarity">
    <text evidence="12">Belongs to the dynactin subunit 4 family.</text>
</comment>
<dbReference type="PANTHER" id="PTHR13034:SF2">
    <property type="entry name" value="DYNACTIN SUBUNIT 4"/>
    <property type="match status" value="1"/>
</dbReference>
<dbReference type="Proteomes" id="UP001652661">
    <property type="component" value="Chromosome 2R"/>
</dbReference>
<gene>
    <name evidence="17" type="primary">DCTN4-p62</name>
</gene>
<evidence type="ECO:0000256" key="12">
    <source>
        <dbReference type="ARBA" id="ARBA00034776"/>
    </source>
</evidence>
<dbReference type="OrthoDB" id="283815at2759"/>
<comment type="subcellular location">
    <subcellularLocation>
        <location evidence="3">Cytoplasm</location>
        <location evidence="3">Cell cortex</location>
    </subcellularLocation>
    <subcellularLocation>
        <location evidence="1">Cytoplasm</location>
        <location evidence="1">Cytoskeleton</location>
        <location evidence="1">Microtubule organizing center</location>
        <location evidence="1">Centrosome</location>
    </subcellularLocation>
    <subcellularLocation>
        <location evidence="2">Cytoplasm</location>
        <location evidence="2">Cytoskeleton</location>
        <location evidence="2">Stress fiber</location>
    </subcellularLocation>
    <subcellularLocation>
        <location evidence="4">Cytoplasm</location>
        <location evidence="4">Myofibril</location>
    </subcellularLocation>
</comment>
<organism evidence="16 17">
    <name type="scientific">Drosophila kikkawai</name>
    <name type="common">Fruit fly</name>
    <dbReference type="NCBI Taxonomy" id="30033"/>
    <lineage>
        <taxon>Eukaryota</taxon>
        <taxon>Metazoa</taxon>
        <taxon>Ecdysozoa</taxon>
        <taxon>Arthropoda</taxon>
        <taxon>Hexapoda</taxon>
        <taxon>Insecta</taxon>
        <taxon>Pterygota</taxon>
        <taxon>Neoptera</taxon>
        <taxon>Endopterygota</taxon>
        <taxon>Diptera</taxon>
        <taxon>Brachycera</taxon>
        <taxon>Muscomorpha</taxon>
        <taxon>Ephydroidea</taxon>
        <taxon>Drosophilidae</taxon>
        <taxon>Drosophila</taxon>
        <taxon>Sophophora</taxon>
    </lineage>
</organism>
<dbReference type="PANTHER" id="PTHR13034">
    <property type="entry name" value="DYNACTIN P62 SUBUNIT"/>
    <property type="match status" value="1"/>
</dbReference>
<proteinExistence type="inferred from homology"/>
<evidence type="ECO:0000313" key="17">
    <source>
        <dbReference type="RefSeq" id="XP_017027712.1"/>
    </source>
</evidence>
<comment type="subunit">
    <text evidence="14">Subunit of dynactin, a multiprotein complex part of a tripartite complex with dynein and a adapter, such as BICDL1, BICD2 or HOOK3. The dynactin complex is built around ACTR1A/ACTB filament and consists of an actin-related filament composed of a shoulder domain, a pointed end and a barbed end. Its length is defined by its flexible shoulder domain. The soulder is composed of 2 DCTN1 subunits, 4 DCTN2 and 2 DCTN3. The 4 DCNT2 (via N-terminus) bind the ACTR1A filament and act as molecular rulers to determine the length. The pointed end is important for binding dynein-dynactin cargo adapters. Consists of 4 subunits: ACTR10, DCNT4, DCTN5 and DCTN6. The barbed end is composed of a CAPZA1:CAPZB heterodimers, which binds ACTR1A/ACTB filament and dynactin and stabilizes dynactin. Interacts with ATP7B, but not ATP7A, in a copper-dependent manner. Interacts with ANK2; this interaction is required for localization at costameres. Interacts with N4BP2L1.</text>
</comment>
<evidence type="ECO:0000256" key="11">
    <source>
        <dbReference type="ARBA" id="ARBA00023212"/>
    </source>
</evidence>
<protein>
    <recommendedName>
        <fullName evidence="13">Dynactin subunit 4</fullName>
    </recommendedName>
</protein>
<evidence type="ECO:0000256" key="3">
    <source>
        <dbReference type="ARBA" id="ARBA00004544"/>
    </source>
</evidence>
<keyword evidence="11" id="KW-0206">Cytoskeleton</keyword>
<evidence type="ECO:0000256" key="15">
    <source>
        <dbReference type="SAM" id="MobiDB-lite"/>
    </source>
</evidence>
<evidence type="ECO:0000256" key="1">
    <source>
        <dbReference type="ARBA" id="ARBA00004300"/>
    </source>
</evidence>
<evidence type="ECO:0000256" key="5">
    <source>
        <dbReference type="ARBA" id="ARBA00022490"/>
    </source>
</evidence>
<dbReference type="GO" id="GO:0030016">
    <property type="term" value="C:myofibril"/>
    <property type="evidence" value="ECO:0007669"/>
    <property type="project" value="UniProtKB-SubCell"/>
</dbReference>
<evidence type="ECO:0000256" key="10">
    <source>
        <dbReference type="ARBA" id="ARBA00023054"/>
    </source>
</evidence>
<evidence type="ECO:0000256" key="2">
    <source>
        <dbReference type="ARBA" id="ARBA00004529"/>
    </source>
</evidence>
<dbReference type="GO" id="GO:0001725">
    <property type="term" value="C:stress fiber"/>
    <property type="evidence" value="ECO:0007669"/>
    <property type="project" value="UniProtKB-SubCell"/>
</dbReference>